<sequence length="85" mass="10134">MMNLKLRREHKDVLIVKLQEYYQTERSEEIGSIAAEGFIEFMIRELGPYIYNQAINDARTLINEKMLSIEDDLYALEKPINLRKR</sequence>
<name>A0A1D2YWY4_9BACI</name>
<protein>
    <recommendedName>
        <fullName evidence="3">DUF2164 domain-containing protein</fullName>
    </recommendedName>
</protein>
<reference evidence="1 2" key="1">
    <citation type="submission" date="2016-09" db="EMBL/GenBank/DDBJ databases">
        <title>Draft genome sequence for the type strain of Vulcanibacillus modesticaldus BR, a strictly anaerobic, moderately thermophilic, and nitrate-reducing bacterium from deep sea-hydrothermal vents of the Mid-Atlantic Ridge.</title>
        <authorList>
            <person name="Abin C.A."/>
            <person name="Hollibaugh J.T."/>
        </authorList>
    </citation>
    <scope>NUCLEOTIDE SEQUENCE [LARGE SCALE GENOMIC DNA]</scope>
    <source>
        <strain evidence="1 2">BR</strain>
    </source>
</reference>
<dbReference type="Pfam" id="PF09932">
    <property type="entry name" value="DUF2164"/>
    <property type="match status" value="1"/>
</dbReference>
<dbReference type="STRING" id="337097.BHF71_06040"/>
<accession>A0A1D2YWY4</accession>
<evidence type="ECO:0000313" key="2">
    <source>
        <dbReference type="Proteomes" id="UP000243739"/>
    </source>
</evidence>
<dbReference type="Proteomes" id="UP000243739">
    <property type="component" value="Unassembled WGS sequence"/>
</dbReference>
<evidence type="ECO:0008006" key="3">
    <source>
        <dbReference type="Google" id="ProtNLM"/>
    </source>
</evidence>
<organism evidence="1 2">
    <name type="scientific">Vulcanibacillus modesticaldus</name>
    <dbReference type="NCBI Taxonomy" id="337097"/>
    <lineage>
        <taxon>Bacteria</taxon>
        <taxon>Bacillati</taxon>
        <taxon>Bacillota</taxon>
        <taxon>Bacilli</taxon>
        <taxon>Bacillales</taxon>
        <taxon>Bacillaceae</taxon>
        <taxon>Vulcanibacillus</taxon>
    </lineage>
</organism>
<dbReference type="InterPro" id="IPR018680">
    <property type="entry name" value="DUF2164"/>
</dbReference>
<evidence type="ECO:0000313" key="1">
    <source>
        <dbReference type="EMBL" id="OEG00182.1"/>
    </source>
</evidence>
<dbReference type="AlphaFoldDB" id="A0A1D2YWY4"/>
<dbReference type="OrthoDB" id="573733at2"/>
<dbReference type="EMBL" id="MIJF01000006">
    <property type="protein sequence ID" value="OEG00182.1"/>
    <property type="molecule type" value="Genomic_DNA"/>
</dbReference>
<comment type="caution">
    <text evidence="1">The sequence shown here is derived from an EMBL/GenBank/DDBJ whole genome shotgun (WGS) entry which is preliminary data.</text>
</comment>
<keyword evidence="2" id="KW-1185">Reference proteome</keyword>
<proteinExistence type="predicted"/>
<gene>
    <name evidence="1" type="ORF">BHF71_06040</name>
</gene>
<dbReference type="RefSeq" id="WP_069655996.1">
    <property type="nucleotide sequence ID" value="NZ_MIJF01000006.1"/>
</dbReference>